<feature type="compositionally biased region" description="Basic and acidic residues" evidence="2">
    <location>
        <begin position="150"/>
        <end position="159"/>
    </location>
</feature>
<keyword evidence="3" id="KW-0732">Signal</keyword>
<protein>
    <recommendedName>
        <fullName evidence="6">Cell envelope biogenesis protein TolA</fullName>
    </recommendedName>
</protein>
<feature type="compositionally biased region" description="Basic and acidic residues" evidence="2">
    <location>
        <begin position="131"/>
        <end position="140"/>
    </location>
</feature>
<evidence type="ECO:0000256" key="1">
    <source>
        <dbReference type="SAM" id="Coils"/>
    </source>
</evidence>
<accession>A0A845FXZ7</accession>
<feature type="compositionally biased region" description="Basic and acidic residues" evidence="2">
    <location>
        <begin position="115"/>
        <end position="124"/>
    </location>
</feature>
<evidence type="ECO:0000313" key="5">
    <source>
        <dbReference type="Proteomes" id="UP000470302"/>
    </source>
</evidence>
<organism evidence="4 5">
    <name type="scientific">Duganella vulcania</name>
    <dbReference type="NCBI Taxonomy" id="2692166"/>
    <lineage>
        <taxon>Bacteria</taxon>
        <taxon>Pseudomonadati</taxon>
        <taxon>Pseudomonadota</taxon>
        <taxon>Betaproteobacteria</taxon>
        <taxon>Burkholderiales</taxon>
        <taxon>Oxalobacteraceae</taxon>
        <taxon>Telluria group</taxon>
        <taxon>Duganella</taxon>
    </lineage>
</organism>
<evidence type="ECO:0000256" key="2">
    <source>
        <dbReference type="SAM" id="MobiDB-lite"/>
    </source>
</evidence>
<gene>
    <name evidence="4" type="ORF">GTP91_00630</name>
</gene>
<reference evidence="4 5" key="1">
    <citation type="submission" date="2020-01" db="EMBL/GenBank/DDBJ databases">
        <title>Novel species isolated from a subtropical stream in China.</title>
        <authorList>
            <person name="Lu H."/>
        </authorList>
    </citation>
    <scope>NUCLEOTIDE SEQUENCE [LARGE SCALE GENOMIC DNA]</scope>
    <source>
        <strain evidence="4 5">FT82W</strain>
    </source>
</reference>
<dbReference type="Proteomes" id="UP000470302">
    <property type="component" value="Unassembled WGS sequence"/>
</dbReference>
<proteinExistence type="predicted"/>
<evidence type="ECO:0000256" key="3">
    <source>
        <dbReference type="SAM" id="SignalP"/>
    </source>
</evidence>
<evidence type="ECO:0000313" key="4">
    <source>
        <dbReference type="EMBL" id="MYM85677.1"/>
    </source>
</evidence>
<name>A0A845FXZ7_9BURK</name>
<feature type="coiled-coil region" evidence="1">
    <location>
        <begin position="36"/>
        <end position="94"/>
    </location>
</feature>
<feature type="compositionally biased region" description="Basic and acidic residues" evidence="2">
    <location>
        <begin position="181"/>
        <end position="219"/>
    </location>
</feature>
<feature type="region of interest" description="Disordered" evidence="2">
    <location>
        <begin position="115"/>
        <end position="233"/>
    </location>
</feature>
<feature type="chain" id="PRO_5032766897" description="Cell envelope biogenesis protein TolA" evidence="3">
    <location>
        <begin position="20"/>
        <end position="233"/>
    </location>
</feature>
<feature type="signal peptide" evidence="3">
    <location>
        <begin position="1"/>
        <end position="19"/>
    </location>
</feature>
<feature type="compositionally biased region" description="Low complexity" evidence="2">
    <location>
        <begin position="220"/>
        <end position="233"/>
    </location>
</feature>
<comment type="caution">
    <text evidence="4">The sequence shown here is derived from an EMBL/GenBank/DDBJ whole genome shotgun (WGS) entry which is preliminary data.</text>
</comment>
<evidence type="ECO:0008006" key="6">
    <source>
        <dbReference type="Google" id="ProtNLM"/>
    </source>
</evidence>
<dbReference type="AlphaFoldDB" id="A0A845FXZ7"/>
<keyword evidence="1" id="KW-0175">Coiled coil</keyword>
<feature type="compositionally biased region" description="Low complexity" evidence="2">
    <location>
        <begin position="161"/>
        <end position="170"/>
    </location>
</feature>
<sequence length="233" mass="24830">MIAAAALAALAALAAPVQAQTAEPSPAAAPQPTHSVEQANARLQQVAKDRAAVHEEFAASERVCYDKFFVNYCLDKAKEKRRAALAKLRATEVEAEHFKRADSVEKRDADLAVRARKDAEEEAQRAAMPPKEAKVVDDTPRPAPNAGKPVVDREAEHAAKVQRQAAQDAADAGKRAANVEAFEKKQAESEKRKAQVAKKKADSDAKRAAHEASEKKKAAAAEAAAAAAAAKKQ</sequence>
<dbReference type="EMBL" id="WWCW01000001">
    <property type="protein sequence ID" value="MYM85677.1"/>
    <property type="molecule type" value="Genomic_DNA"/>
</dbReference>